<dbReference type="Gene3D" id="2.10.260.10">
    <property type="match status" value="1"/>
</dbReference>
<accession>C5A3X5</accession>
<dbReference type="InterPro" id="IPR037914">
    <property type="entry name" value="SpoVT-AbrB_sf"/>
</dbReference>
<evidence type="ECO:0000313" key="2">
    <source>
        <dbReference type="EMBL" id="ACS32937.1"/>
    </source>
</evidence>
<evidence type="ECO:0000259" key="1">
    <source>
        <dbReference type="PROSITE" id="PS51740"/>
    </source>
</evidence>
<gene>
    <name evidence="2" type="ordered locus">TGAM_0435</name>
</gene>
<name>C5A3X5_THEGJ</name>
<dbReference type="PROSITE" id="PS51740">
    <property type="entry name" value="SPOVT_ABRB"/>
    <property type="match status" value="1"/>
</dbReference>
<sequence>MMGVEVVKVSTKGQVVIPKEIRDALGIRNGDYLVVMEKNGYIVMKKLSVEDVFKEGEELAKTLEITREDVIRAVGDVRYED</sequence>
<dbReference type="GO" id="GO:0003677">
    <property type="term" value="F:DNA binding"/>
    <property type="evidence" value="ECO:0007669"/>
    <property type="project" value="InterPro"/>
</dbReference>
<dbReference type="Proteomes" id="UP000001488">
    <property type="component" value="Chromosome"/>
</dbReference>
<dbReference type="PANTHER" id="PTHR34860:SF6">
    <property type="entry name" value="REPRESSOR-LIKE PROTEIN SSO7C3"/>
    <property type="match status" value="1"/>
</dbReference>
<dbReference type="InterPro" id="IPR007159">
    <property type="entry name" value="SpoVT-AbrB_dom"/>
</dbReference>
<reference evidence="2 3" key="1">
    <citation type="journal article" date="2007" name="Genome Biol.">
        <title>Genome analysis and genome-wide proteomics of Thermococcus gammatolerans, the most radioresistant organism known amongst the Archaea.</title>
        <authorList>
            <person name="Zivanovic Y."/>
            <person name="Armengaud J."/>
            <person name="Lagorce A."/>
            <person name="Leplat C."/>
            <person name="Guerin P."/>
            <person name="Dutertre M."/>
            <person name="Anthouard V."/>
            <person name="Forterre P."/>
            <person name="Wincker P."/>
            <person name="Confalonieri F."/>
        </authorList>
    </citation>
    <scope>NUCLEOTIDE SEQUENCE [LARGE SCALE GENOMIC DNA]</scope>
    <source>
        <strain evidence="3">DSM 15229 / JCM 11827 / EJ3</strain>
    </source>
</reference>
<dbReference type="PATRIC" id="fig|593117.10.peg.431"/>
<dbReference type="SMART" id="SM00966">
    <property type="entry name" value="SpoVT_AbrB"/>
    <property type="match status" value="1"/>
</dbReference>
<dbReference type="PANTHER" id="PTHR34860">
    <property type="entry name" value="REPRESSOR-LIKE PROTEIN SSO7C3"/>
    <property type="match status" value="1"/>
</dbReference>
<dbReference type="PaxDb" id="593117-TGAM_0435"/>
<dbReference type="AlphaFoldDB" id="C5A3X5"/>
<dbReference type="STRING" id="593117.TGAM_0435"/>
<feature type="domain" description="SpoVT-AbrB" evidence="1">
    <location>
        <begin position="4"/>
        <end position="49"/>
    </location>
</feature>
<dbReference type="InterPro" id="IPR052975">
    <property type="entry name" value="Repressor-like_regulatory"/>
</dbReference>
<proteinExistence type="predicted"/>
<dbReference type="eggNOG" id="arCOG00812">
    <property type="taxonomic scope" value="Archaea"/>
</dbReference>
<dbReference type="Pfam" id="PF04014">
    <property type="entry name" value="MazE_antitoxin"/>
    <property type="match status" value="1"/>
</dbReference>
<evidence type="ECO:0000313" key="3">
    <source>
        <dbReference type="Proteomes" id="UP000001488"/>
    </source>
</evidence>
<dbReference type="HOGENOM" id="CLU_158484_1_0_2"/>
<dbReference type="NCBIfam" id="TIGR01439">
    <property type="entry name" value="lp_hng_hel_AbrB"/>
    <property type="match status" value="1"/>
</dbReference>
<organism evidence="2 3">
    <name type="scientific">Thermococcus gammatolerans (strain DSM 15229 / JCM 11827 / EJ3)</name>
    <dbReference type="NCBI Taxonomy" id="593117"/>
    <lineage>
        <taxon>Archaea</taxon>
        <taxon>Methanobacteriati</taxon>
        <taxon>Methanobacteriota</taxon>
        <taxon>Thermococci</taxon>
        <taxon>Thermococcales</taxon>
        <taxon>Thermococcaceae</taxon>
        <taxon>Thermococcus</taxon>
    </lineage>
</organism>
<dbReference type="EMBL" id="CP001398">
    <property type="protein sequence ID" value="ACS32937.1"/>
    <property type="molecule type" value="Genomic_DNA"/>
</dbReference>
<dbReference type="KEGG" id="tga:TGAM_0435"/>
<keyword evidence="3" id="KW-1185">Reference proteome</keyword>
<protein>
    <submittedName>
        <fullName evidence="2">Transcription regulator, SpoVT/AbrB family</fullName>
    </submittedName>
</protein>
<dbReference type="SUPFAM" id="SSF89447">
    <property type="entry name" value="AbrB/MazE/MraZ-like"/>
    <property type="match status" value="1"/>
</dbReference>